<dbReference type="Pfam" id="PF12969">
    <property type="entry name" value="DUF3857"/>
    <property type="match status" value="1"/>
</dbReference>
<dbReference type="Gene3D" id="2.60.40.3140">
    <property type="match status" value="1"/>
</dbReference>
<keyword evidence="7" id="KW-1185">Reference proteome</keyword>
<protein>
    <submittedName>
        <fullName evidence="6">DUF3857 domain-containing protein</fullName>
    </submittedName>
</protein>
<dbReference type="InterPro" id="IPR011990">
    <property type="entry name" value="TPR-like_helical_dom_sf"/>
</dbReference>
<comment type="caution">
    <text evidence="6">The sequence shown here is derived from an EMBL/GenBank/DDBJ whole genome shotgun (WGS) entry which is preliminary data.</text>
</comment>
<dbReference type="InterPro" id="IPR050498">
    <property type="entry name" value="Ycf3"/>
</dbReference>
<dbReference type="Pfam" id="PF01841">
    <property type="entry name" value="Transglut_core"/>
    <property type="match status" value="1"/>
</dbReference>
<evidence type="ECO:0000313" key="6">
    <source>
        <dbReference type="EMBL" id="TXC74056.1"/>
    </source>
</evidence>
<proteinExistence type="predicted"/>
<evidence type="ECO:0000259" key="5">
    <source>
        <dbReference type="Pfam" id="PF12969"/>
    </source>
</evidence>
<dbReference type="InterPro" id="IPR002931">
    <property type="entry name" value="Transglutaminase-like"/>
</dbReference>
<gene>
    <name evidence="6" type="ORF">FSZ31_04865</name>
</gene>
<dbReference type="Pfam" id="PF07719">
    <property type="entry name" value="TPR_2"/>
    <property type="match status" value="1"/>
</dbReference>
<dbReference type="Gene3D" id="3.10.620.30">
    <property type="match status" value="1"/>
</dbReference>
<organism evidence="6 7">
    <name type="scientific">Flavisphingopyxis soli</name>
    <dbReference type="NCBI Taxonomy" id="2601267"/>
    <lineage>
        <taxon>Bacteria</taxon>
        <taxon>Pseudomonadati</taxon>
        <taxon>Pseudomonadota</taxon>
        <taxon>Alphaproteobacteria</taxon>
        <taxon>Sphingomonadales</taxon>
        <taxon>Sphingopyxidaceae</taxon>
        <taxon>Flavisphingopyxis</taxon>
    </lineage>
</organism>
<reference evidence="6 7" key="1">
    <citation type="submission" date="2019-08" db="EMBL/GenBank/DDBJ databases">
        <title>Sphingorhabdus soil sp. nov., isolated from arctic soil.</title>
        <authorList>
            <person name="Liu Y."/>
        </authorList>
    </citation>
    <scope>NUCLEOTIDE SEQUENCE [LARGE SCALE GENOMIC DNA]</scope>
    <source>
        <strain evidence="6 7">D-2Q-5-6</strain>
    </source>
</reference>
<dbReference type="AlphaFoldDB" id="A0A5C6UPI7"/>
<sequence>MHQGDSVILRVQRGSDRMIRNDYLYLGVAAVALVAASTPAQAGDTPIYAPAPAWVDRKPVPEVGEAEAEADFSFLLADRQTRMKDGIVESYSNYAYRVNDASLLAQFGNLSESWNPENGDFTVHRVAILRGGQVIDLVADGQKFTVLRREANLEKLSLDGVLTATMQLEGIKVGDTIVFESSTSYRDPSLEGEVNDVEALLDNKLDVKSAGLRILWPSDVTMRWKAPQSAGARLAKRGAVTELVVTNPSLTKIDMPDDAPTRYRIGPLVEVSSFADWQAVSRTASKAYAPRATIAADGELAGVVAGIAARTSDPIERTAAALRVVQDDIRYLFRGMENGNYTPQSPDKTWSLRFGDCKAKSLLLATMLRALGIEADVMLVNSTSGDALQDRLPSFAVFDHVIVRAMIDGRDYWLDGTRVGDRIGDIADTPDFGYALPVTAAGSDLIAIPVRPLGRPASKVTLGYDSSAGITLPTLFDVTVSWRTSNDNNLKSSRGAVSETEYTKMLDDVIDNYVPNTGISERSISFDEASDTTTIKARGLSWLTWDRVDGRYEREFNSAIGSKKLTANRSKSEWRNIAYSVGTKTHVRYATTLRLPDVGSGFAMVGRAAIDERVLGTHFEQAATLADGRFEADETWRTVAREIPAAQIVAQRRALAAVKADALRIEAPSDYPGTHVEAMLAARAHRLGPIMDALDKAVASAPKDEIAPLRSRAYVYELTQQYAKAIADLDAIIEIDPSAGKYLWRAELYARSDKARAEADIDQAFAIEPDSLDALKQLVELRLDHDAYDDALSAIAEREGLGIEDKQIAGLKASVLAAAGRGDEAMAALEAAGRSAQKAPELISARCATEARYTLGADRVLADCTRAIQLNEQPSGPLINRAIAYAKLGRTAEAIEDIDAAIEIDPDSAWAYYLRAVIAKGSDAARDRTYAAYIDPDVTRDLAKIGMAR</sequence>
<dbReference type="PANTHER" id="PTHR44858:SF1">
    <property type="entry name" value="UDP-N-ACETYLGLUCOSAMINE--PEPTIDE N-ACETYLGLUCOSAMINYLTRANSFERASE SPINDLY-RELATED"/>
    <property type="match status" value="1"/>
</dbReference>
<dbReference type="InterPro" id="IPR019734">
    <property type="entry name" value="TPR_rpt"/>
</dbReference>
<dbReference type="EMBL" id="VOPY01000001">
    <property type="protein sequence ID" value="TXC74056.1"/>
    <property type="molecule type" value="Genomic_DNA"/>
</dbReference>
<dbReference type="SUPFAM" id="SSF54001">
    <property type="entry name" value="Cysteine proteinases"/>
    <property type="match status" value="1"/>
</dbReference>
<keyword evidence="2 3" id="KW-0802">TPR repeat</keyword>
<evidence type="ECO:0000313" key="7">
    <source>
        <dbReference type="Proteomes" id="UP000321129"/>
    </source>
</evidence>
<dbReference type="InterPro" id="IPR024618">
    <property type="entry name" value="DUF3857"/>
</dbReference>
<evidence type="ECO:0000256" key="3">
    <source>
        <dbReference type="PROSITE-ProRule" id="PRU00339"/>
    </source>
</evidence>
<dbReference type="PANTHER" id="PTHR44858">
    <property type="entry name" value="TETRATRICOPEPTIDE REPEAT PROTEIN 6"/>
    <property type="match status" value="1"/>
</dbReference>
<dbReference type="InterPro" id="IPR013105">
    <property type="entry name" value="TPR_2"/>
</dbReference>
<dbReference type="Gene3D" id="1.25.40.10">
    <property type="entry name" value="Tetratricopeptide repeat domain"/>
    <property type="match status" value="3"/>
</dbReference>
<keyword evidence="1" id="KW-0677">Repeat</keyword>
<accession>A0A5C6UPI7</accession>
<evidence type="ECO:0000256" key="1">
    <source>
        <dbReference type="ARBA" id="ARBA00022737"/>
    </source>
</evidence>
<dbReference type="SMART" id="SM00028">
    <property type="entry name" value="TPR"/>
    <property type="match status" value="2"/>
</dbReference>
<dbReference type="InterPro" id="IPR038765">
    <property type="entry name" value="Papain-like_cys_pep_sf"/>
</dbReference>
<name>A0A5C6UPI7_9SPHN</name>
<feature type="repeat" description="TPR" evidence="3">
    <location>
        <begin position="875"/>
        <end position="908"/>
    </location>
</feature>
<feature type="domain" description="DUF3857" evidence="5">
    <location>
        <begin position="85"/>
        <end position="229"/>
    </location>
</feature>
<feature type="domain" description="Transglutaminase-like" evidence="4">
    <location>
        <begin position="304"/>
        <end position="378"/>
    </location>
</feature>
<dbReference type="SUPFAM" id="SSF48452">
    <property type="entry name" value="TPR-like"/>
    <property type="match status" value="1"/>
</dbReference>
<dbReference type="Proteomes" id="UP000321129">
    <property type="component" value="Unassembled WGS sequence"/>
</dbReference>
<dbReference type="PROSITE" id="PS50005">
    <property type="entry name" value="TPR"/>
    <property type="match status" value="1"/>
</dbReference>
<evidence type="ECO:0000259" key="4">
    <source>
        <dbReference type="Pfam" id="PF01841"/>
    </source>
</evidence>
<evidence type="ECO:0000256" key="2">
    <source>
        <dbReference type="ARBA" id="ARBA00022803"/>
    </source>
</evidence>